<sequence>MTDLDQRIVSVLREHAEGETDTGRLLRRSRALGRRRQVRRRVTAGTALALVGVLGFTGVVRADVGGLAERMPWTAATPEVAPPPVPPLADGVPGALQRPDLVGTDPQVLHLGVDTTRARYLGWSVHSSNAVESIRLSADGGQPVLLEVSPVAKALDDTSIEGFPVQAVSGRLKFDGGVLRVAGTDGLVKSWQPFPGLYARAATLRGDVAALDRVAGLVRWDEARRCTGPVRLTTLPANAAVTACAVDAAAFPKSLTVQLTVARAPSSTMWLRLIYGAEMGEDKGRASNRDLGGRPGFRYPNGNRLELLGLPKVRLTVDFAWPFPGEGPPGQVNFTEADAATVLTGAKVAADLTRPQTWP</sequence>
<keyword evidence="3" id="KW-1185">Reference proteome</keyword>
<accession>A0ABX9Y4A9</accession>
<evidence type="ECO:0000313" key="3">
    <source>
        <dbReference type="Proteomes" id="UP000274694"/>
    </source>
</evidence>
<organism evidence="2 3">
    <name type="scientific">Micromonospora chalcea</name>
    <dbReference type="NCBI Taxonomy" id="1874"/>
    <lineage>
        <taxon>Bacteria</taxon>
        <taxon>Bacillati</taxon>
        <taxon>Actinomycetota</taxon>
        <taxon>Actinomycetes</taxon>
        <taxon>Micromonosporales</taxon>
        <taxon>Micromonosporaceae</taxon>
        <taxon>Micromonospora</taxon>
    </lineage>
</organism>
<name>A0ABX9Y4A9_MICCH</name>
<keyword evidence="1" id="KW-1133">Transmembrane helix</keyword>
<evidence type="ECO:0000256" key="1">
    <source>
        <dbReference type="SAM" id="Phobius"/>
    </source>
</evidence>
<dbReference type="RefSeq" id="WP_069087242.1">
    <property type="nucleotide sequence ID" value="NZ_CBDRIC010000001.1"/>
</dbReference>
<keyword evidence="1" id="KW-0472">Membrane</keyword>
<gene>
    <name evidence="2" type="ORF">DLJ60_19210</name>
</gene>
<keyword evidence="1" id="KW-0812">Transmembrane</keyword>
<evidence type="ECO:0000313" key="2">
    <source>
        <dbReference type="EMBL" id="RQW90935.1"/>
    </source>
</evidence>
<dbReference type="EMBL" id="QGTA01000213">
    <property type="protein sequence ID" value="RQW90935.1"/>
    <property type="molecule type" value="Genomic_DNA"/>
</dbReference>
<reference evidence="2 3" key="1">
    <citation type="submission" date="2018-05" db="EMBL/GenBank/DDBJ databases">
        <title>Micromonospora from Atacama Desert.</title>
        <authorList>
            <person name="Carro L."/>
            <person name="Goodfellow M."/>
            <person name="Klenk H.-P."/>
        </authorList>
    </citation>
    <scope>NUCLEOTIDE SEQUENCE [LARGE SCALE GENOMIC DNA]</scope>
    <source>
        <strain evidence="2 3">LB41</strain>
    </source>
</reference>
<feature type="transmembrane region" description="Helical" evidence="1">
    <location>
        <begin position="42"/>
        <end position="60"/>
    </location>
</feature>
<proteinExistence type="predicted"/>
<dbReference type="Proteomes" id="UP000274694">
    <property type="component" value="Unassembled WGS sequence"/>
</dbReference>
<protein>
    <submittedName>
        <fullName evidence="2">Uncharacterized protein</fullName>
    </submittedName>
</protein>
<comment type="caution">
    <text evidence="2">The sequence shown here is derived from an EMBL/GenBank/DDBJ whole genome shotgun (WGS) entry which is preliminary data.</text>
</comment>